<name>A0A8B6MBD8_METTU</name>
<organism evidence="2 3">
    <name type="scientific">Methylocella tundrae</name>
    <dbReference type="NCBI Taxonomy" id="227605"/>
    <lineage>
        <taxon>Bacteria</taxon>
        <taxon>Pseudomonadati</taxon>
        <taxon>Pseudomonadota</taxon>
        <taxon>Alphaproteobacteria</taxon>
        <taxon>Hyphomicrobiales</taxon>
        <taxon>Beijerinckiaceae</taxon>
        <taxon>Methylocella</taxon>
    </lineage>
</organism>
<dbReference type="SUPFAM" id="SSF46689">
    <property type="entry name" value="Homeodomain-like"/>
    <property type="match status" value="1"/>
</dbReference>
<protein>
    <submittedName>
        <fullName evidence="2">Resolvase</fullName>
    </submittedName>
</protein>
<dbReference type="AlphaFoldDB" id="A0A8B6MBD8"/>
<gene>
    <name evidence="2" type="ORF">MPC4_380026</name>
</gene>
<proteinExistence type="predicted"/>
<evidence type="ECO:0000313" key="2">
    <source>
        <dbReference type="EMBL" id="VTZ51388.1"/>
    </source>
</evidence>
<evidence type="ECO:0000259" key="1">
    <source>
        <dbReference type="Pfam" id="PF02796"/>
    </source>
</evidence>
<accession>A0A8B6MBD8</accession>
<comment type="caution">
    <text evidence="2">The sequence shown here is derived from an EMBL/GenBank/DDBJ whole genome shotgun (WGS) entry which is preliminary data.</text>
</comment>
<dbReference type="InterPro" id="IPR009057">
    <property type="entry name" value="Homeodomain-like_sf"/>
</dbReference>
<dbReference type="GO" id="GO:0000150">
    <property type="term" value="F:DNA strand exchange activity"/>
    <property type="evidence" value="ECO:0007669"/>
    <property type="project" value="InterPro"/>
</dbReference>
<dbReference type="Pfam" id="PF02796">
    <property type="entry name" value="HTH_7"/>
    <property type="match status" value="1"/>
</dbReference>
<reference evidence="2 3" key="1">
    <citation type="submission" date="2019-05" db="EMBL/GenBank/DDBJ databases">
        <authorList>
            <person name="Farhan Ul Haque M."/>
        </authorList>
    </citation>
    <scope>NUCLEOTIDE SEQUENCE [LARGE SCALE GENOMIC DNA]</scope>
    <source>
        <strain evidence="2">2</strain>
    </source>
</reference>
<dbReference type="CDD" id="cd00569">
    <property type="entry name" value="HTH_Hin_like"/>
    <property type="match status" value="1"/>
</dbReference>
<dbReference type="EMBL" id="CABFMQ020000096">
    <property type="protein sequence ID" value="VTZ51388.1"/>
    <property type="molecule type" value="Genomic_DNA"/>
</dbReference>
<dbReference type="Gene3D" id="1.10.10.60">
    <property type="entry name" value="Homeodomain-like"/>
    <property type="match status" value="1"/>
</dbReference>
<sequence>MTDEDIEAAKALLANPDIGVKQIADRLGVSPATLYRYIPAARSANSLDI</sequence>
<dbReference type="Proteomes" id="UP000485880">
    <property type="component" value="Unassembled WGS sequence"/>
</dbReference>
<feature type="domain" description="Resolvase HTH" evidence="1">
    <location>
        <begin position="3"/>
        <end position="40"/>
    </location>
</feature>
<dbReference type="GO" id="GO:0003677">
    <property type="term" value="F:DNA binding"/>
    <property type="evidence" value="ECO:0007669"/>
    <property type="project" value="InterPro"/>
</dbReference>
<keyword evidence="3" id="KW-1185">Reference proteome</keyword>
<dbReference type="InterPro" id="IPR006120">
    <property type="entry name" value="Resolvase_HTH_dom"/>
</dbReference>
<evidence type="ECO:0000313" key="3">
    <source>
        <dbReference type="Proteomes" id="UP000485880"/>
    </source>
</evidence>